<keyword evidence="2 5" id="KW-0238">DNA-binding</keyword>
<proteinExistence type="predicted"/>
<dbReference type="PANTHER" id="PTHR38445:SF7">
    <property type="entry name" value="GNTR-FAMILY TRANSCRIPTIONAL REGULATOR"/>
    <property type="match status" value="1"/>
</dbReference>
<dbReference type="InterPro" id="IPR036390">
    <property type="entry name" value="WH_DNA-bd_sf"/>
</dbReference>
<evidence type="ECO:0000313" key="6">
    <source>
        <dbReference type="Proteomes" id="UP000242637"/>
    </source>
</evidence>
<dbReference type="KEGG" id="dco:SAMEA4475696_1389"/>
<dbReference type="Proteomes" id="UP000242637">
    <property type="component" value="Chromosome 1"/>
</dbReference>
<dbReference type="PROSITE" id="PS50949">
    <property type="entry name" value="HTH_GNTR"/>
    <property type="match status" value="1"/>
</dbReference>
<accession>A0A239VI94</accession>
<dbReference type="Pfam" id="PF00392">
    <property type="entry name" value="GntR"/>
    <property type="match status" value="1"/>
</dbReference>
<dbReference type="RefSeq" id="WP_028327867.1">
    <property type="nucleotide sequence ID" value="NZ_LT906453.1"/>
</dbReference>
<dbReference type="GO" id="GO:0003700">
    <property type="term" value="F:DNA-binding transcription factor activity"/>
    <property type="evidence" value="ECO:0007669"/>
    <property type="project" value="InterPro"/>
</dbReference>
<dbReference type="Gene3D" id="1.10.10.10">
    <property type="entry name" value="Winged helix-like DNA-binding domain superfamily/Winged helix DNA-binding domain"/>
    <property type="match status" value="1"/>
</dbReference>
<evidence type="ECO:0000256" key="2">
    <source>
        <dbReference type="ARBA" id="ARBA00023125"/>
    </source>
</evidence>
<keyword evidence="3" id="KW-0804">Transcription</keyword>
<dbReference type="SMART" id="SM00345">
    <property type="entry name" value="HTH_GNTR"/>
    <property type="match status" value="1"/>
</dbReference>
<evidence type="ECO:0000313" key="5">
    <source>
        <dbReference type="EMBL" id="SNV21925.1"/>
    </source>
</evidence>
<dbReference type="EMBL" id="LT906453">
    <property type="protein sequence ID" value="SNV21925.1"/>
    <property type="molecule type" value="Genomic_DNA"/>
</dbReference>
<reference evidence="5 6" key="1">
    <citation type="submission" date="2017-06" db="EMBL/GenBank/DDBJ databases">
        <authorList>
            <consortium name="Pathogen Informatics"/>
        </authorList>
    </citation>
    <scope>NUCLEOTIDE SEQUENCE [LARGE SCALE GENOMIC DNA]</scope>
    <source>
        <strain evidence="5 6">NCTC13039</strain>
    </source>
</reference>
<dbReference type="OrthoDB" id="4307011at2"/>
<keyword evidence="1" id="KW-0805">Transcription regulation</keyword>
<dbReference type="STRING" id="1121387.GCA_000429885_01920"/>
<dbReference type="PANTHER" id="PTHR38445">
    <property type="entry name" value="HTH-TYPE TRANSCRIPTIONAL REPRESSOR YTRA"/>
    <property type="match status" value="1"/>
</dbReference>
<gene>
    <name evidence="5" type="primary">mngR</name>
    <name evidence="5" type="ORF">SAMEA4475696_01389</name>
</gene>
<organism evidence="5 6">
    <name type="scientific">Dermatophilus congolensis</name>
    <dbReference type="NCBI Taxonomy" id="1863"/>
    <lineage>
        <taxon>Bacteria</taxon>
        <taxon>Bacillati</taxon>
        <taxon>Actinomycetota</taxon>
        <taxon>Actinomycetes</taxon>
        <taxon>Micrococcales</taxon>
        <taxon>Dermatophilaceae</taxon>
        <taxon>Dermatophilus</taxon>
    </lineage>
</organism>
<dbReference type="GeneID" id="63459609"/>
<dbReference type="InterPro" id="IPR036388">
    <property type="entry name" value="WH-like_DNA-bd_sf"/>
</dbReference>
<protein>
    <submittedName>
        <fullName evidence="5">DNA-binding transcriptional repressor MngR</fullName>
    </submittedName>
</protein>
<name>A0A239VI94_9MICO</name>
<dbReference type="SUPFAM" id="SSF46785">
    <property type="entry name" value="Winged helix' DNA-binding domain"/>
    <property type="match status" value="1"/>
</dbReference>
<keyword evidence="6" id="KW-1185">Reference proteome</keyword>
<evidence type="ECO:0000259" key="4">
    <source>
        <dbReference type="PROSITE" id="PS50949"/>
    </source>
</evidence>
<evidence type="ECO:0000256" key="3">
    <source>
        <dbReference type="ARBA" id="ARBA00023163"/>
    </source>
</evidence>
<sequence>MQILISNSSGRPIYEQITAHIRAAILRGEIQPGEQLPSIRKLARALHVSVITTTRAYNDLAAEGLIDNVQGKGSYVRPRDPAIAREHALREVEKHLNLAIHTAHTTGLTPTDIRTCLEALLANPYPSPHEEQP</sequence>
<dbReference type="GO" id="GO:0003677">
    <property type="term" value="F:DNA binding"/>
    <property type="evidence" value="ECO:0007669"/>
    <property type="project" value="UniProtKB-KW"/>
</dbReference>
<dbReference type="CDD" id="cd07377">
    <property type="entry name" value="WHTH_GntR"/>
    <property type="match status" value="1"/>
</dbReference>
<feature type="domain" description="HTH gntR-type" evidence="4">
    <location>
        <begin position="11"/>
        <end position="79"/>
    </location>
</feature>
<dbReference type="InterPro" id="IPR000524">
    <property type="entry name" value="Tscrpt_reg_HTH_GntR"/>
</dbReference>
<evidence type="ECO:0000256" key="1">
    <source>
        <dbReference type="ARBA" id="ARBA00023015"/>
    </source>
</evidence>
<dbReference type="AlphaFoldDB" id="A0A239VI94"/>